<proteinExistence type="predicted"/>
<sequence length="356" mass="38412">MLLADKPLHDHLHLLSKRLVAMGVCNLKESTKQQAVALVLFSQHRLAKPPMSPQMAHAMLADFTAIHKAMPRSSTPACRTYPINPHLLGDVWLQQAYGQERPEGKEETLAIFMKQVPMRCTSALLQSADVQPMPKNSHAKMNQSGMGHATAGMLEQLLAKYLPQREPAITFLNEGSRLQATAGVSTNAKSSSQALVVASQNKEAANLAAAVPATLPMADSPVNEDAKDPEAEKKPAAVAKSLEEFEEEAFHTMQTKRKGGMKRPSACKPPKRQAPKPKAAPHAAAKTKGAAKPKEVVKTTPKTKGCPTPAAQGPYGCIRCRGNVNGCQTCWQPGFAGVRLPGRGPWREYLAQKKAS</sequence>
<evidence type="ECO:0000313" key="2">
    <source>
        <dbReference type="EMBL" id="CAK9003893.1"/>
    </source>
</evidence>
<accession>A0ABP0IRE7</accession>
<feature type="compositionally biased region" description="Low complexity" evidence="1">
    <location>
        <begin position="276"/>
        <end position="290"/>
    </location>
</feature>
<organism evidence="2 3">
    <name type="scientific">Durusdinium trenchii</name>
    <dbReference type="NCBI Taxonomy" id="1381693"/>
    <lineage>
        <taxon>Eukaryota</taxon>
        <taxon>Sar</taxon>
        <taxon>Alveolata</taxon>
        <taxon>Dinophyceae</taxon>
        <taxon>Suessiales</taxon>
        <taxon>Symbiodiniaceae</taxon>
        <taxon>Durusdinium</taxon>
    </lineage>
</organism>
<dbReference type="Proteomes" id="UP001642464">
    <property type="component" value="Unassembled WGS sequence"/>
</dbReference>
<name>A0ABP0IRE7_9DINO</name>
<protein>
    <submittedName>
        <fullName evidence="2">Uncharacterized protein</fullName>
    </submittedName>
</protein>
<feature type="region of interest" description="Disordered" evidence="1">
    <location>
        <begin position="252"/>
        <end position="307"/>
    </location>
</feature>
<comment type="caution">
    <text evidence="2">The sequence shown here is derived from an EMBL/GenBank/DDBJ whole genome shotgun (WGS) entry which is preliminary data.</text>
</comment>
<gene>
    <name evidence="2" type="ORF">SCF082_LOCUS7952</name>
</gene>
<evidence type="ECO:0000256" key="1">
    <source>
        <dbReference type="SAM" id="MobiDB-lite"/>
    </source>
</evidence>
<keyword evidence="3" id="KW-1185">Reference proteome</keyword>
<dbReference type="EMBL" id="CAXAMM010004526">
    <property type="protein sequence ID" value="CAK9003893.1"/>
    <property type="molecule type" value="Genomic_DNA"/>
</dbReference>
<feature type="compositionally biased region" description="Low complexity" evidence="1">
    <location>
        <begin position="298"/>
        <end position="307"/>
    </location>
</feature>
<evidence type="ECO:0000313" key="3">
    <source>
        <dbReference type="Proteomes" id="UP001642464"/>
    </source>
</evidence>
<reference evidence="2 3" key="1">
    <citation type="submission" date="2024-02" db="EMBL/GenBank/DDBJ databases">
        <authorList>
            <person name="Chen Y."/>
            <person name="Shah S."/>
            <person name="Dougan E. K."/>
            <person name="Thang M."/>
            <person name="Chan C."/>
        </authorList>
    </citation>
    <scope>NUCLEOTIDE SEQUENCE [LARGE SCALE GENOMIC DNA]</scope>
</reference>